<proteinExistence type="predicted"/>
<dbReference type="EMBL" id="JAGPXD010000004">
    <property type="protein sequence ID" value="KAH7359196.1"/>
    <property type="molecule type" value="Genomic_DNA"/>
</dbReference>
<evidence type="ECO:0000313" key="3">
    <source>
        <dbReference type="Proteomes" id="UP000813385"/>
    </source>
</evidence>
<dbReference type="Proteomes" id="UP000813385">
    <property type="component" value="Unassembled WGS sequence"/>
</dbReference>
<gene>
    <name evidence="2" type="ORF">B0T11DRAFT_113082</name>
</gene>
<evidence type="ECO:0000256" key="1">
    <source>
        <dbReference type="SAM" id="MobiDB-lite"/>
    </source>
</evidence>
<name>A0A8K0X2E8_9PEZI</name>
<accession>A0A8K0X2E8</accession>
<organism evidence="2 3">
    <name type="scientific">Plectosphaerella cucumerina</name>
    <dbReference type="NCBI Taxonomy" id="40658"/>
    <lineage>
        <taxon>Eukaryota</taxon>
        <taxon>Fungi</taxon>
        <taxon>Dikarya</taxon>
        <taxon>Ascomycota</taxon>
        <taxon>Pezizomycotina</taxon>
        <taxon>Sordariomycetes</taxon>
        <taxon>Hypocreomycetidae</taxon>
        <taxon>Glomerellales</taxon>
        <taxon>Plectosphaerellaceae</taxon>
        <taxon>Plectosphaerella</taxon>
    </lineage>
</organism>
<protein>
    <submittedName>
        <fullName evidence="2">Uncharacterized protein</fullName>
    </submittedName>
</protein>
<reference evidence="2" key="1">
    <citation type="journal article" date="2021" name="Nat. Commun.">
        <title>Genetic determinants of endophytism in the Arabidopsis root mycobiome.</title>
        <authorList>
            <person name="Mesny F."/>
            <person name="Miyauchi S."/>
            <person name="Thiergart T."/>
            <person name="Pickel B."/>
            <person name="Atanasova L."/>
            <person name="Karlsson M."/>
            <person name="Huettel B."/>
            <person name="Barry K.W."/>
            <person name="Haridas S."/>
            <person name="Chen C."/>
            <person name="Bauer D."/>
            <person name="Andreopoulos W."/>
            <person name="Pangilinan J."/>
            <person name="LaButti K."/>
            <person name="Riley R."/>
            <person name="Lipzen A."/>
            <person name="Clum A."/>
            <person name="Drula E."/>
            <person name="Henrissat B."/>
            <person name="Kohler A."/>
            <person name="Grigoriev I.V."/>
            <person name="Martin F.M."/>
            <person name="Hacquard S."/>
        </authorList>
    </citation>
    <scope>NUCLEOTIDE SEQUENCE</scope>
    <source>
        <strain evidence="2">MPI-CAGE-AT-0016</strain>
    </source>
</reference>
<evidence type="ECO:0000313" key="2">
    <source>
        <dbReference type="EMBL" id="KAH7359196.1"/>
    </source>
</evidence>
<feature type="region of interest" description="Disordered" evidence="1">
    <location>
        <begin position="64"/>
        <end position="87"/>
    </location>
</feature>
<dbReference type="AlphaFoldDB" id="A0A8K0X2E8"/>
<sequence length="171" mass="19404">MRRLPSGPESPAFLPFWWHPCYRPIICPLCQTGMTRPVQAKWLPRCLITPLSLLTTTTDNANQASHCEKVSKQTRSRGRRPWKESSASLPHCVHSSTTVSESPTRVINALPPFILSSSASVPRPVPRLVPAAQFQQHVSDTRPTPRLDIIRQTLHRRQRHRMPSHGMVLVR</sequence>
<comment type="caution">
    <text evidence="2">The sequence shown here is derived from an EMBL/GenBank/DDBJ whole genome shotgun (WGS) entry which is preliminary data.</text>
</comment>
<keyword evidence="3" id="KW-1185">Reference proteome</keyword>